<dbReference type="AlphaFoldDB" id="A0A7U5CV72"/>
<gene>
    <name evidence="3" type="ORF">TS85_23820</name>
</gene>
<reference evidence="3 4" key="1">
    <citation type="journal article" date="2015" name="Int. J. Syst. Evol. Microbiol.">
        <title>Sphingomonas hengshuiensis sp. nov., isolated from lake wetland.</title>
        <authorList>
            <person name="Wei S."/>
            <person name="Wang T."/>
            <person name="Liu H."/>
            <person name="Zhang C."/>
            <person name="Guo J."/>
            <person name="Wang Q."/>
            <person name="Liang K."/>
            <person name="Zhang Z."/>
        </authorList>
    </citation>
    <scope>NUCLEOTIDE SEQUENCE [LARGE SCALE GENOMIC DNA]</scope>
    <source>
        <strain evidence="3 4">WHSC-8</strain>
        <plasmid evidence="3">unnamed</plasmid>
    </source>
</reference>
<sequence>MTARYTVYLTAGAEADLADIHDWIAAHRAPDQAGAFLDTMLARIDSLEQFPDRGSVPPELDALGIRDFRQIVAPPYRLLYRVIVDSVFVLLVADGRRDFQALLERRLLAG</sequence>
<name>A0A7U5CV72_9SPHN</name>
<dbReference type="Pfam" id="PF05016">
    <property type="entry name" value="ParE_toxin"/>
    <property type="match status" value="1"/>
</dbReference>
<dbReference type="InterPro" id="IPR035093">
    <property type="entry name" value="RelE/ParE_toxin_dom_sf"/>
</dbReference>
<dbReference type="Gene3D" id="3.30.2310.20">
    <property type="entry name" value="RelE-like"/>
    <property type="match status" value="1"/>
</dbReference>
<dbReference type="EMBL" id="CP010837">
    <property type="protein sequence ID" value="AJP74807.1"/>
    <property type="molecule type" value="Genomic_DNA"/>
</dbReference>
<proteinExistence type="inferred from homology"/>
<evidence type="ECO:0000256" key="2">
    <source>
        <dbReference type="ARBA" id="ARBA00022649"/>
    </source>
</evidence>
<organism evidence="3 4">
    <name type="scientific">Sphingomonas hengshuiensis</name>
    <dbReference type="NCBI Taxonomy" id="1609977"/>
    <lineage>
        <taxon>Bacteria</taxon>
        <taxon>Pseudomonadati</taxon>
        <taxon>Pseudomonadota</taxon>
        <taxon>Alphaproteobacteria</taxon>
        <taxon>Sphingomonadales</taxon>
        <taxon>Sphingomonadaceae</taxon>
        <taxon>Sphingomonas</taxon>
    </lineage>
</organism>
<evidence type="ECO:0000313" key="3">
    <source>
        <dbReference type="EMBL" id="AJP74807.1"/>
    </source>
</evidence>
<dbReference type="OrthoDB" id="9798046at2"/>
<geneLocation type="plasmid" evidence="4"/>
<keyword evidence="4" id="KW-1185">Reference proteome</keyword>
<evidence type="ECO:0000313" key="4">
    <source>
        <dbReference type="Proteomes" id="UP000032300"/>
    </source>
</evidence>
<protein>
    <submittedName>
        <fullName evidence="3">Plasmid stabilization protein</fullName>
    </submittedName>
</protein>
<keyword evidence="2" id="KW-1277">Toxin-antitoxin system</keyword>
<accession>A0A7U5CV72</accession>
<keyword evidence="3" id="KW-0614">Plasmid</keyword>
<reference evidence="3 4" key="2">
    <citation type="submission" date="2015-02" db="EMBL/GenBank/DDBJ databases">
        <title>The complete genome of Sphingomonas hengshuiensis sp. WHSC-8 isolated from soil of Hengshui Lake.</title>
        <authorList>
            <person name="Wei S."/>
            <person name="Guo J."/>
            <person name="Su C."/>
            <person name="Wu R."/>
            <person name="Zhang Z."/>
            <person name="Liang K."/>
            <person name="Li H."/>
            <person name="Wang T."/>
            <person name="Liu H."/>
            <person name="Zhang C."/>
            <person name="Li Z."/>
            <person name="Wang Q."/>
            <person name="Meng J."/>
        </authorList>
    </citation>
    <scope>NUCLEOTIDE SEQUENCE [LARGE SCALE GENOMIC DNA]</scope>
    <source>
        <strain evidence="3 4">WHSC-8</strain>
        <plasmid evidence="4">Plasmid</plasmid>
    </source>
</reference>
<dbReference type="KEGG" id="sphi:TS85_23820"/>
<dbReference type="Proteomes" id="UP000032300">
    <property type="component" value="Plasmid unnamed"/>
</dbReference>
<dbReference type="InterPro" id="IPR007712">
    <property type="entry name" value="RelE/ParE_toxin"/>
</dbReference>
<dbReference type="PANTHER" id="PTHR33755">
    <property type="entry name" value="TOXIN PARE1-RELATED"/>
    <property type="match status" value="1"/>
</dbReference>
<dbReference type="RefSeq" id="WP_044337114.1">
    <property type="nucleotide sequence ID" value="NZ_CP010837.1"/>
</dbReference>
<dbReference type="InterPro" id="IPR051803">
    <property type="entry name" value="TA_system_RelE-like_toxin"/>
</dbReference>
<evidence type="ECO:0000256" key="1">
    <source>
        <dbReference type="ARBA" id="ARBA00006226"/>
    </source>
</evidence>
<comment type="similarity">
    <text evidence="1">Belongs to the RelE toxin family.</text>
</comment>